<accession>W1PDU4</accession>
<dbReference type="OrthoDB" id="689350at2759"/>
<dbReference type="PANTHER" id="PTHR22814">
    <property type="entry name" value="COPPER TRANSPORT PROTEIN ATOX1-RELATED"/>
    <property type="match status" value="1"/>
</dbReference>
<dbReference type="PROSITE" id="PS50846">
    <property type="entry name" value="HMA_2"/>
    <property type="match status" value="1"/>
</dbReference>
<dbReference type="Gramene" id="ERN08112">
    <property type="protein sequence ID" value="ERN08112"/>
    <property type="gene ID" value="AMTR_s00018p00061120"/>
</dbReference>
<sequence length="138" mass="15979">MSNAMSIVELLVHMDCIGCEKKIRKAISKLEGVGSYEIDMDRQKVTVTGYINQRKVLKAVRRSGKKAEFWPYPYDGEYHPYTSQYMEESTYASTYNYYRHGYNHSVQGYFPDPVFSWVEVDNATSVFSDENVHACSIM</sequence>
<protein>
    <recommendedName>
        <fullName evidence="2">HMA domain-containing protein</fullName>
    </recommendedName>
</protein>
<evidence type="ECO:0000313" key="3">
    <source>
        <dbReference type="EMBL" id="ERN08112.1"/>
    </source>
</evidence>
<keyword evidence="1" id="KW-0479">Metal-binding</keyword>
<dbReference type="HOGENOM" id="CLU_100095_0_1_1"/>
<dbReference type="InterPro" id="IPR006121">
    <property type="entry name" value="HMA_dom"/>
</dbReference>
<proteinExistence type="predicted"/>
<feature type="domain" description="HMA" evidence="2">
    <location>
        <begin position="5"/>
        <end position="68"/>
    </location>
</feature>
<dbReference type="Gene3D" id="3.30.70.100">
    <property type="match status" value="1"/>
</dbReference>
<dbReference type="InterPro" id="IPR036163">
    <property type="entry name" value="HMA_dom_sf"/>
</dbReference>
<dbReference type="Proteomes" id="UP000017836">
    <property type="component" value="Unassembled WGS sequence"/>
</dbReference>
<dbReference type="Pfam" id="PF00403">
    <property type="entry name" value="HMA"/>
    <property type="match status" value="1"/>
</dbReference>
<reference evidence="4" key="1">
    <citation type="journal article" date="2013" name="Science">
        <title>The Amborella genome and the evolution of flowering plants.</title>
        <authorList>
            <consortium name="Amborella Genome Project"/>
        </authorList>
    </citation>
    <scope>NUCLEOTIDE SEQUENCE [LARGE SCALE GENOMIC DNA]</scope>
</reference>
<dbReference type="EMBL" id="KI393569">
    <property type="protein sequence ID" value="ERN08112.1"/>
    <property type="molecule type" value="Genomic_DNA"/>
</dbReference>
<evidence type="ECO:0000256" key="1">
    <source>
        <dbReference type="ARBA" id="ARBA00022723"/>
    </source>
</evidence>
<dbReference type="KEGG" id="atr:18436352"/>
<name>W1PDU4_AMBTC</name>
<dbReference type="OMA" id="LKVHMDC"/>
<dbReference type="GO" id="GO:0046872">
    <property type="term" value="F:metal ion binding"/>
    <property type="evidence" value="ECO:0007669"/>
    <property type="project" value="UniProtKB-KW"/>
</dbReference>
<dbReference type="PANTHER" id="PTHR22814:SF306">
    <property type="entry name" value="HEAVY METAL-ASSOCIATED ISOPRENYLATED PLANT PROTEIN 45"/>
    <property type="match status" value="1"/>
</dbReference>
<organism evidence="3 4">
    <name type="scientific">Amborella trichopoda</name>
    <dbReference type="NCBI Taxonomy" id="13333"/>
    <lineage>
        <taxon>Eukaryota</taxon>
        <taxon>Viridiplantae</taxon>
        <taxon>Streptophyta</taxon>
        <taxon>Embryophyta</taxon>
        <taxon>Tracheophyta</taxon>
        <taxon>Spermatophyta</taxon>
        <taxon>Magnoliopsida</taxon>
        <taxon>Amborellales</taxon>
        <taxon>Amborellaceae</taxon>
        <taxon>Amborella</taxon>
    </lineage>
</organism>
<dbReference type="SUPFAM" id="SSF55008">
    <property type="entry name" value="HMA, heavy metal-associated domain"/>
    <property type="match status" value="1"/>
</dbReference>
<evidence type="ECO:0000259" key="2">
    <source>
        <dbReference type="PROSITE" id="PS50846"/>
    </source>
</evidence>
<evidence type="ECO:0000313" key="4">
    <source>
        <dbReference type="Proteomes" id="UP000017836"/>
    </source>
</evidence>
<dbReference type="AlphaFoldDB" id="W1PDU4"/>
<dbReference type="CDD" id="cd00371">
    <property type="entry name" value="HMA"/>
    <property type="match status" value="1"/>
</dbReference>
<gene>
    <name evidence="3" type="ORF">AMTR_s00018p00061120</name>
</gene>
<keyword evidence="4" id="KW-1185">Reference proteome</keyword>
<dbReference type="eggNOG" id="KOG1603">
    <property type="taxonomic scope" value="Eukaryota"/>
</dbReference>